<reference evidence="4 5" key="1">
    <citation type="submission" date="2016-10" db="EMBL/GenBank/DDBJ databases">
        <authorList>
            <person name="de Groot N.N."/>
        </authorList>
    </citation>
    <scope>NUCLEOTIDE SEQUENCE [LARGE SCALE GENOMIC DNA]</scope>
    <source>
        <strain evidence="4 5">ASO4-2</strain>
    </source>
</reference>
<dbReference type="PROSITE" id="PS51085">
    <property type="entry name" value="2FE2S_FER_2"/>
    <property type="match status" value="1"/>
</dbReference>
<dbReference type="SMART" id="SM01008">
    <property type="entry name" value="Ald_Xan_dh_C"/>
    <property type="match status" value="1"/>
</dbReference>
<dbReference type="InterPro" id="IPR008274">
    <property type="entry name" value="AldOxase/xan_DH_MoCoBD1"/>
</dbReference>
<evidence type="ECO:0000313" key="5">
    <source>
        <dbReference type="Proteomes" id="UP000198771"/>
    </source>
</evidence>
<dbReference type="InterPro" id="IPR000674">
    <property type="entry name" value="Ald_Oxase/Xan_DH_a/b"/>
</dbReference>
<organism evidence="4 5">
    <name type="scientific">Desulfonatronum thiosulfatophilum</name>
    <dbReference type="NCBI Taxonomy" id="617002"/>
    <lineage>
        <taxon>Bacteria</taxon>
        <taxon>Pseudomonadati</taxon>
        <taxon>Thermodesulfobacteriota</taxon>
        <taxon>Desulfovibrionia</taxon>
        <taxon>Desulfovibrionales</taxon>
        <taxon>Desulfonatronaceae</taxon>
        <taxon>Desulfonatronum</taxon>
    </lineage>
</organism>
<dbReference type="STRING" id="617002.SAMN05660653_00473"/>
<gene>
    <name evidence="4" type="ORF">SAMN05660653_00473</name>
</gene>
<dbReference type="InterPro" id="IPR046867">
    <property type="entry name" value="AldOxase/xan_DH_MoCoBD2"/>
</dbReference>
<dbReference type="SUPFAM" id="SSF47741">
    <property type="entry name" value="CO dehydrogenase ISP C-domain like"/>
    <property type="match status" value="1"/>
</dbReference>
<dbReference type="InterPro" id="IPR002888">
    <property type="entry name" value="2Fe-2S-bd"/>
</dbReference>
<dbReference type="SUPFAM" id="SSF56003">
    <property type="entry name" value="Molybdenum cofactor-binding domain"/>
    <property type="match status" value="1"/>
</dbReference>
<dbReference type="Pfam" id="PF01799">
    <property type="entry name" value="Fer2_2"/>
    <property type="match status" value="1"/>
</dbReference>
<name>A0A1G6ALW2_9BACT</name>
<dbReference type="InterPro" id="IPR017697">
    <property type="entry name" value="Xdh"/>
</dbReference>
<dbReference type="NCBIfam" id="TIGR03311">
    <property type="entry name" value="Se_dep_XDH"/>
    <property type="match status" value="1"/>
</dbReference>
<feature type="domain" description="2Fe-2S ferredoxin-type" evidence="3">
    <location>
        <begin position="1"/>
        <end position="76"/>
    </location>
</feature>
<dbReference type="PANTHER" id="PTHR11908">
    <property type="entry name" value="XANTHINE DEHYDROGENASE"/>
    <property type="match status" value="1"/>
</dbReference>
<dbReference type="Pfam" id="PF02738">
    <property type="entry name" value="MoCoBD_1"/>
    <property type="match status" value="1"/>
</dbReference>
<dbReference type="Gene3D" id="1.10.150.120">
    <property type="entry name" value="[2Fe-2S]-binding domain"/>
    <property type="match status" value="1"/>
</dbReference>
<evidence type="ECO:0000313" key="4">
    <source>
        <dbReference type="EMBL" id="SDB09350.1"/>
    </source>
</evidence>
<dbReference type="Gene3D" id="3.90.1170.50">
    <property type="entry name" value="Aldehyde oxidase/xanthine dehydrogenase, a/b hammerhead"/>
    <property type="match status" value="1"/>
</dbReference>
<dbReference type="Pfam" id="PF01315">
    <property type="entry name" value="Ald_Xan_dh_C"/>
    <property type="match status" value="1"/>
</dbReference>
<dbReference type="SUPFAM" id="SSF54665">
    <property type="entry name" value="CO dehydrogenase molybdoprotein N-domain-like"/>
    <property type="match status" value="1"/>
</dbReference>
<evidence type="ECO:0000256" key="1">
    <source>
        <dbReference type="ARBA" id="ARBA00006849"/>
    </source>
</evidence>
<dbReference type="GO" id="GO:0051536">
    <property type="term" value="F:iron-sulfur cluster binding"/>
    <property type="evidence" value="ECO:0007669"/>
    <property type="project" value="InterPro"/>
</dbReference>
<dbReference type="Gene3D" id="3.10.20.30">
    <property type="match status" value="1"/>
</dbReference>
<evidence type="ECO:0000256" key="2">
    <source>
        <dbReference type="SAM" id="MobiDB-lite"/>
    </source>
</evidence>
<dbReference type="PANTHER" id="PTHR11908:SF157">
    <property type="entry name" value="XANTHINE DEHYDROGENASE SUBUNIT D-RELATED"/>
    <property type="match status" value="1"/>
</dbReference>
<accession>A0A1G6ALW2</accession>
<keyword evidence="5" id="KW-1185">Reference proteome</keyword>
<feature type="compositionally biased region" description="Polar residues" evidence="2">
    <location>
        <begin position="861"/>
        <end position="874"/>
    </location>
</feature>
<dbReference type="InterPro" id="IPR036010">
    <property type="entry name" value="2Fe-2S_ferredoxin-like_sf"/>
</dbReference>
<sequence length="874" mass="93874">MNFTLNNTPTTYDGDPERSVLTWLREDRRLTAAKDGCSGQAACGACLVEIDGKPVLACSTPMRKLAGKRVLTLEGFPEDLRRTLGRAFAEKGAVQCGFCTPGFLTRTKLLLEQNADPAPEEVIKAVRPHLCRCTGYVKIVDAILEAARMLRGEESVSFHSGPPRLGSSVIRYGAYERAVGSHVFTDDMHLPGMLHGALHFSAHPRARVLRIDIGKAMASPGVKRIITAADVPGERFVGMIVPDWPMYVAEGETTRTVADVLACVVAETMEQARTAAALIEVSYEVLEPLIDPEQSEASDILVHESGNLLAVKSIRRGGDVEQALHRSTFVLTETFTTAPIEHGFLEPECSVARPDPETGGVHFHTQGQGLYHDRDDVARVLGLPKEQVRATMVDSGGAFGGKEDLTVQHHAALAAWLLRAPVKVKLSRPESLRMHPKRHPMRLAYTAGCDAQGWLTALKARIVGDTGAYASVGAAVMARAATHAAGAYHVPVVDVESRAVFTNNIPNGAMRGFGVNQAVFAMEAMVERLCKAGGFDPWQFRHDNALDQGRMVTTGQVLGRGIGLRACLEALREPWERVRKSGRAGLSCGIKNCGIGNGLVEECVALVEIHEGGRLVLHHGWSEMGQGIHTVAAQFLAHELHIDDLTRIQVDSDTRYGAVAGATTASRGTYQLGRAVLDAATKIKADLQQGGSLETLAGRTYEGRYLCTDTAPGGEPGTFRSHVAYSFAAHLVLLDKDGKVQEVVAAHDAGTVVNRQMLEGQIEGGVLMGMGAALSERLRLEKGHLASDKFRDVGLLRADAMPKITVIAVDNADPEGPLGAKGVGEIGSIPTAPAIAAAYYRFDGLPRRTLPLEPPVAPVQDVQSPEGDTSWSCY</sequence>
<dbReference type="InterPro" id="IPR037165">
    <property type="entry name" value="AldOxase/xan_DH_Mopterin-bd_sf"/>
</dbReference>
<dbReference type="AlphaFoldDB" id="A0A1G6ALW2"/>
<dbReference type="GO" id="GO:0005506">
    <property type="term" value="F:iron ion binding"/>
    <property type="evidence" value="ECO:0007669"/>
    <property type="project" value="InterPro"/>
</dbReference>
<dbReference type="EMBL" id="FMXO01000002">
    <property type="protein sequence ID" value="SDB09350.1"/>
    <property type="molecule type" value="Genomic_DNA"/>
</dbReference>
<dbReference type="GO" id="GO:0016491">
    <property type="term" value="F:oxidoreductase activity"/>
    <property type="evidence" value="ECO:0007669"/>
    <property type="project" value="UniProtKB-KW"/>
</dbReference>
<dbReference type="Gene3D" id="3.30.365.10">
    <property type="entry name" value="Aldehyde oxidase/xanthine dehydrogenase, molybdopterin binding domain"/>
    <property type="match status" value="6"/>
</dbReference>
<dbReference type="OrthoDB" id="9775084at2"/>
<dbReference type="InterPro" id="IPR036856">
    <property type="entry name" value="Ald_Oxase/Xan_DH_a/b_sf"/>
</dbReference>
<comment type="similarity">
    <text evidence="1">Belongs to the xanthine dehydrogenase family.</text>
</comment>
<dbReference type="SUPFAM" id="SSF54292">
    <property type="entry name" value="2Fe-2S ferredoxin-like"/>
    <property type="match status" value="1"/>
</dbReference>
<dbReference type="InterPro" id="IPR016208">
    <property type="entry name" value="Ald_Oxase/xanthine_DH-like"/>
</dbReference>
<dbReference type="InterPro" id="IPR036884">
    <property type="entry name" value="2Fe-2S-bd_dom_sf"/>
</dbReference>
<dbReference type="InterPro" id="IPR001041">
    <property type="entry name" value="2Fe-2S_ferredoxin-type"/>
</dbReference>
<evidence type="ECO:0000259" key="3">
    <source>
        <dbReference type="PROSITE" id="PS51085"/>
    </source>
</evidence>
<dbReference type="Proteomes" id="UP000198771">
    <property type="component" value="Unassembled WGS sequence"/>
</dbReference>
<protein>
    <submittedName>
        <fullName evidence="4">Selenium-dependent xanthine dehydrogenase</fullName>
    </submittedName>
</protein>
<proteinExistence type="inferred from homology"/>
<dbReference type="InterPro" id="IPR012675">
    <property type="entry name" value="Beta-grasp_dom_sf"/>
</dbReference>
<dbReference type="Pfam" id="PF20256">
    <property type="entry name" value="MoCoBD_2"/>
    <property type="match status" value="1"/>
</dbReference>
<feature type="region of interest" description="Disordered" evidence="2">
    <location>
        <begin position="852"/>
        <end position="874"/>
    </location>
</feature>
<dbReference type="Pfam" id="PF00111">
    <property type="entry name" value="Fer2"/>
    <property type="match status" value="1"/>
</dbReference>
<dbReference type="RefSeq" id="WP_092116827.1">
    <property type="nucleotide sequence ID" value="NZ_FMXO01000002.1"/>
</dbReference>